<dbReference type="InterPro" id="IPR036052">
    <property type="entry name" value="TrpB-like_PALP_sf"/>
</dbReference>
<evidence type="ECO:0000256" key="2">
    <source>
        <dbReference type="ARBA" id="ARBA00022898"/>
    </source>
</evidence>
<keyword evidence="3 4" id="KW-0456">Lyase</keyword>
<dbReference type="InterPro" id="IPR001926">
    <property type="entry name" value="TrpB-like_PALP"/>
</dbReference>
<dbReference type="PANTHER" id="PTHR48078:SF9">
    <property type="entry name" value="D-SERINE DEHYDRATASE"/>
    <property type="match status" value="1"/>
</dbReference>
<dbReference type="InterPro" id="IPR011780">
    <property type="entry name" value="D_Ser_am_lyase"/>
</dbReference>
<reference evidence="6" key="2">
    <citation type="submission" date="2021-09" db="EMBL/GenBank/DDBJ databases">
        <authorList>
            <person name="Gilroy R."/>
        </authorList>
    </citation>
    <scope>NUCLEOTIDE SEQUENCE</scope>
    <source>
        <strain evidence="6">USAMLcec4-12693</strain>
    </source>
</reference>
<dbReference type="NCBIfam" id="TIGR02035">
    <property type="entry name" value="D_Ser_am_lyase"/>
    <property type="match status" value="1"/>
</dbReference>
<proteinExistence type="inferred from homology"/>
<comment type="caution">
    <text evidence="6">The sequence shown here is derived from an EMBL/GenBank/DDBJ whole genome shotgun (WGS) entry which is preliminary data.</text>
</comment>
<protein>
    <recommendedName>
        <fullName evidence="4">Probable D-serine dehydratase</fullName>
        <ecNumber evidence="4">4.3.1.18</ecNumber>
    </recommendedName>
    <alternativeName>
        <fullName evidence="4">D-serine deaminase</fullName>
        <shortName evidence="4">DSD</shortName>
    </alternativeName>
</protein>
<dbReference type="GO" id="GO:0016836">
    <property type="term" value="F:hydro-lyase activity"/>
    <property type="evidence" value="ECO:0007669"/>
    <property type="project" value="UniProtKB-UniRule"/>
</dbReference>
<dbReference type="NCBIfam" id="NF002823">
    <property type="entry name" value="PRK02991.1"/>
    <property type="match status" value="1"/>
</dbReference>
<organism evidence="6 7">
    <name type="scientific">Merdimonas faecis</name>
    <dbReference type="NCBI Taxonomy" id="1653435"/>
    <lineage>
        <taxon>Bacteria</taxon>
        <taxon>Bacillati</taxon>
        <taxon>Bacillota</taxon>
        <taxon>Clostridia</taxon>
        <taxon>Lachnospirales</taxon>
        <taxon>Lachnospiraceae</taxon>
        <taxon>Merdimonas</taxon>
    </lineage>
</organism>
<comment type="similarity">
    <text evidence="4">Belongs to the serine/threonine dehydratase family. DsdA subfamily.</text>
</comment>
<evidence type="ECO:0000256" key="3">
    <source>
        <dbReference type="ARBA" id="ARBA00023239"/>
    </source>
</evidence>
<comment type="cofactor">
    <cofactor evidence="1 4">
        <name>pyridoxal 5'-phosphate</name>
        <dbReference type="ChEBI" id="CHEBI:597326"/>
    </cofactor>
</comment>
<dbReference type="HAMAP" id="MF_01030">
    <property type="entry name" value="D_Ser_dehydrat"/>
    <property type="match status" value="1"/>
</dbReference>
<evidence type="ECO:0000313" key="7">
    <source>
        <dbReference type="Proteomes" id="UP000813420"/>
    </source>
</evidence>
<sequence length="455" mass="50158">MVMELAMLEEKAPVVRNLRNQEEVSWTNPLLTGTKEALEGIELTMEDVKDAEERLQRFAPFISRVFPETRDRDGLIESPLKEIPGMKEKLNSTWGAGLTGKLLLKMDSDLAVAGSIKARGGIYEILKHAEDLALEHGIVKPGENYEKFADPEAKEFFSQYSVHVGSTGNLGLSIGIISAAVGFHVFVHMSQDAKQWKKDLLRSKGVEVIEYAGDYGAAVKKGREEAEKDPYSYFVDDENSVNLFLGYAVAALRLRKQLEECEIKVDDEHPLFVYLPCGVGGAPGGVTFGLKLLYGDNVHIFYEEPVQACCMVLGIATGLHSDICVQDIGLSGKTEADGLAVGRPSKFVGKTVEHLLSGEFTVEDDRLYLYMKALLDQEHIFIEPSSCAAFAGPVRIEKEEACRKYLEEQGLSGKMEKATHIAWATGGSLVPEEVRESYLKKAAEVEDSSDANQLK</sequence>
<dbReference type="InterPro" id="IPR050147">
    <property type="entry name" value="Ser/Thr_Dehydratase"/>
</dbReference>
<dbReference type="GO" id="GO:0030170">
    <property type="term" value="F:pyridoxal phosphate binding"/>
    <property type="evidence" value="ECO:0007669"/>
    <property type="project" value="InterPro"/>
</dbReference>
<dbReference type="EC" id="4.3.1.18" evidence="4"/>
<dbReference type="Gene3D" id="3.40.50.1100">
    <property type="match status" value="2"/>
</dbReference>
<dbReference type="Pfam" id="PF00291">
    <property type="entry name" value="PALP"/>
    <property type="match status" value="1"/>
</dbReference>
<evidence type="ECO:0000259" key="5">
    <source>
        <dbReference type="Pfam" id="PF00291"/>
    </source>
</evidence>
<evidence type="ECO:0000256" key="1">
    <source>
        <dbReference type="ARBA" id="ARBA00001933"/>
    </source>
</evidence>
<gene>
    <name evidence="4" type="primary">dsdA</name>
    <name evidence="6" type="ORF">K8V39_06545</name>
</gene>
<dbReference type="PANTHER" id="PTHR48078">
    <property type="entry name" value="THREONINE DEHYDRATASE, MITOCHONDRIAL-RELATED"/>
    <property type="match status" value="1"/>
</dbReference>
<feature type="modified residue" description="N6-(pyridoxal phosphate)lysine" evidence="4">
    <location>
        <position position="117"/>
    </location>
</feature>
<dbReference type="GO" id="GO:0036088">
    <property type="term" value="P:D-serine catabolic process"/>
    <property type="evidence" value="ECO:0007669"/>
    <property type="project" value="TreeGrafter"/>
</dbReference>
<dbReference type="Proteomes" id="UP000813420">
    <property type="component" value="Unassembled WGS sequence"/>
</dbReference>
<reference evidence="6" key="1">
    <citation type="journal article" date="2021" name="PeerJ">
        <title>Extensive microbial diversity within the chicken gut microbiome revealed by metagenomics and culture.</title>
        <authorList>
            <person name="Gilroy R."/>
            <person name="Ravi A."/>
            <person name="Getino M."/>
            <person name="Pursley I."/>
            <person name="Horton D.L."/>
            <person name="Alikhan N.F."/>
            <person name="Baker D."/>
            <person name="Gharbi K."/>
            <person name="Hall N."/>
            <person name="Watson M."/>
            <person name="Adriaenssens E.M."/>
            <person name="Foster-Nyarko E."/>
            <person name="Jarju S."/>
            <person name="Secka A."/>
            <person name="Antonio M."/>
            <person name="Oren A."/>
            <person name="Chaudhuri R.R."/>
            <person name="La Ragione R."/>
            <person name="Hildebrand F."/>
            <person name="Pallen M.J."/>
        </authorList>
    </citation>
    <scope>NUCLEOTIDE SEQUENCE</scope>
    <source>
        <strain evidence="6">USAMLcec4-12693</strain>
    </source>
</reference>
<dbReference type="EMBL" id="DYXE01000056">
    <property type="protein sequence ID" value="HJH49905.1"/>
    <property type="molecule type" value="Genomic_DNA"/>
</dbReference>
<dbReference type="SUPFAM" id="SSF53686">
    <property type="entry name" value="Tryptophan synthase beta subunit-like PLP-dependent enzymes"/>
    <property type="match status" value="1"/>
</dbReference>
<keyword evidence="2 4" id="KW-0663">Pyridoxal phosphate</keyword>
<evidence type="ECO:0000256" key="4">
    <source>
        <dbReference type="HAMAP-Rule" id="MF_01030"/>
    </source>
</evidence>
<name>A0A9D3AJ32_9FIRM</name>
<dbReference type="GO" id="GO:0009097">
    <property type="term" value="P:isoleucine biosynthetic process"/>
    <property type="evidence" value="ECO:0007669"/>
    <property type="project" value="TreeGrafter"/>
</dbReference>
<comment type="catalytic activity">
    <reaction evidence="4">
        <text>D-serine = pyruvate + NH4(+)</text>
        <dbReference type="Rhea" id="RHEA:13977"/>
        <dbReference type="ChEBI" id="CHEBI:15361"/>
        <dbReference type="ChEBI" id="CHEBI:28938"/>
        <dbReference type="ChEBI" id="CHEBI:35247"/>
        <dbReference type="EC" id="4.3.1.18"/>
    </reaction>
</comment>
<accession>A0A9D3AJ32</accession>
<dbReference type="GO" id="GO:0008721">
    <property type="term" value="F:D-serine ammonia-lyase activity"/>
    <property type="evidence" value="ECO:0007669"/>
    <property type="project" value="UniProtKB-EC"/>
</dbReference>
<feature type="domain" description="Tryptophan synthase beta chain-like PALP" evidence="5">
    <location>
        <begin position="97"/>
        <end position="396"/>
    </location>
</feature>
<evidence type="ECO:0000313" key="6">
    <source>
        <dbReference type="EMBL" id="HJH49905.1"/>
    </source>
</evidence>
<dbReference type="AlphaFoldDB" id="A0A9D3AJ32"/>